<accession>A0AA48WAB0</accession>
<dbReference type="Gene3D" id="3.40.430.10">
    <property type="entry name" value="Dihydrofolate Reductase, subunit A"/>
    <property type="match status" value="1"/>
</dbReference>
<protein>
    <submittedName>
        <fullName evidence="2">Dihydrofolate reductase family protein</fullName>
    </submittedName>
</protein>
<dbReference type="InterPro" id="IPR002734">
    <property type="entry name" value="RibDG_C"/>
</dbReference>
<dbReference type="Pfam" id="PF01872">
    <property type="entry name" value="RibD_C"/>
    <property type="match status" value="1"/>
</dbReference>
<gene>
    <name evidence="2" type="ORF">IV454_24865</name>
</gene>
<evidence type="ECO:0000313" key="3">
    <source>
        <dbReference type="Proteomes" id="UP000662888"/>
    </source>
</evidence>
<dbReference type="RefSeq" id="WP_206088310.1">
    <property type="nucleotide sequence ID" value="NZ_CP065053.1"/>
</dbReference>
<keyword evidence="3" id="KW-1185">Reference proteome</keyword>
<dbReference type="SUPFAM" id="SSF53597">
    <property type="entry name" value="Dihydrofolate reductase-like"/>
    <property type="match status" value="1"/>
</dbReference>
<dbReference type="InterPro" id="IPR050765">
    <property type="entry name" value="Riboflavin_Biosynth_HTPR"/>
</dbReference>
<dbReference type="Proteomes" id="UP000662888">
    <property type="component" value="Chromosome"/>
</dbReference>
<evidence type="ECO:0000313" key="2">
    <source>
        <dbReference type="EMBL" id="QPI48717.1"/>
    </source>
</evidence>
<organism evidence="2 3">
    <name type="scientific">Massilia antarctica</name>
    <dbReference type="NCBI Taxonomy" id="2765360"/>
    <lineage>
        <taxon>Bacteria</taxon>
        <taxon>Pseudomonadati</taxon>
        <taxon>Pseudomonadota</taxon>
        <taxon>Betaproteobacteria</taxon>
        <taxon>Burkholderiales</taxon>
        <taxon>Oxalobacteraceae</taxon>
        <taxon>Telluria group</taxon>
        <taxon>Massilia</taxon>
    </lineage>
</organism>
<feature type="domain" description="Bacterial bifunctional deaminase-reductase C-terminal" evidence="1">
    <location>
        <begin position="2"/>
        <end position="172"/>
    </location>
</feature>
<dbReference type="EMBL" id="CP065053">
    <property type="protein sequence ID" value="QPI48717.1"/>
    <property type="molecule type" value="Genomic_DNA"/>
</dbReference>
<evidence type="ECO:0000259" key="1">
    <source>
        <dbReference type="Pfam" id="PF01872"/>
    </source>
</evidence>
<dbReference type="PANTHER" id="PTHR38011">
    <property type="entry name" value="DIHYDROFOLATE REDUCTASE FAMILY PROTEIN (AFU_ORTHOLOGUE AFUA_8G06820)"/>
    <property type="match status" value="1"/>
</dbReference>
<dbReference type="PANTHER" id="PTHR38011:SF11">
    <property type="entry name" value="2,5-DIAMINO-6-RIBOSYLAMINO-4(3H)-PYRIMIDINONE 5'-PHOSPHATE REDUCTASE"/>
    <property type="match status" value="1"/>
</dbReference>
<dbReference type="InterPro" id="IPR024072">
    <property type="entry name" value="DHFR-like_dom_sf"/>
</dbReference>
<proteinExistence type="predicted"/>
<name>A0AA48WAB0_9BURK</name>
<sequence length="180" mass="19999">MRKLTSHLFISLDGVVEAPDTFVRPNLYADFDEFTCATVAEQDAILLGRKTYQAWSTFWPDSTIEPFASFINNNQKIVVSSTLEKLEWRHSILLNGELATAVGELKARPGKTIGVHGSISLVQSLLVAGLLDELHFILCPVMAGHGRRLLDRQGDPVQLDLKHSRSTPAGLQYLVYTPRP</sequence>
<reference evidence="2 3" key="1">
    <citation type="submission" date="2020-11" db="EMBL/GenBank/DDBJ databases">
        <authorList>
            <person name="Sun Q."/>
        </authorList>
    </citation>
    <scope>NUCLEOTIDE SEQUENCE [LARGE SCALE GENOMIC DNA]</scope>
    <source>
        <strain evidence="2 3">P8398</strain>
    </source>
</reference>